<name>A0A382SDJ0_9ZZZZ</name>
<gene>
    <name evidence="2" type="ORF">METZ01_LOCUS360359</name>
</gene>
<feature type="region of interest" description="Disordered" evidence="1">
    <location>
        <begin position="1"/>
        <end position="25"/>
    </location>
</feature>
<evidence type="ECO:0000256" key="1">
    <source>
        <dbReference type="SAM" id="MobiDB-lite"/>
    </source>
</evidence>
<dbReference type="EMBL" id="UINC01128014">
    <property type="protein sequence ID" value="SVD07505.1"/>
    <property type="molecule type" value="Genomic_DNA"/>
</dbReference>
<dbReference type="AlphaFoldDB" id="A0A382SDJ0"/>
<sequence length="25" mass="2780">ADPNKRGGATPNRPKSKERNIMVDK</sequence>
<feature type="non-terminal residue" evidence="2">
    <location>
        <position position="1"/>
    </location>
</feature>
<protein>
    <submittedName>
        <fullName evidence="2">Uncharacterized protein</fullName>
    </submittedName>
</protein>
<evidence type="ECO:0000313" key="2">
    <source>
        <dbReference type="EMBL" id="SVD07505.1"/>
    </source>
</evidence>
<feature type="compositionally biased region" description="Basic and acidic residues" evidence="1">
    <location>
        <begin position="15"/>
        <end position="25"/>
    </location>
</feature>
<accession>A0A382SDJ0</accession>
<proteinExistence type="predicted"/>
<reference evidence="2" key="1">
    <citation type="submission" date="2018-05" db="EMBL/GenBank/DDBJ databases">
        <authorList>
            <person name="Lanie J.A."/>
            <person name="Ng W.-L."/>
            <person name="Kazmierczak K.M."/>
            <person name="Andrzejewski T.M."/>
            <person name="Davidsen T.M."/>
            <person name="Wayne K.J."/>
            <person name="Tettelin H."/>
            <person name="Glass J.I."/>
            <person name="Rusch D."/>
            <person name="Podicherti R."/>
            <person name="Tsui H.-C.T."/>
            <person name="Winkler M.E."/>
        </authorList>
    </citation>
    <scope>NUCLEOTIDE SEQUENCE</scope>
</reference>
<organism evidence="2">
    <name type="scientific">marine metagenome</name>
    <dbReference type="NCBI Taxonomy" id="408172"/>
    <lineage>
        <taxon>unclassified sequences</taxon>
        <taxon>metagenomes</taxon>
        <taxon>ecological metagenomes</taxon>
    </lineage>
</organism>